<accession>A0A251TTH8</accession>
<proteinExistence type="predicted"/>
<organism evidence="1 2">
    <name type="scientific">Helianthus annuus</name>
    <name type="common">Common sunflower</name>
    <dbReference type="NCBI Taxonomy" id="4232"/>
    <lineage>
        <taxon>Eukaryota</taxon>
        <taxon>Viridiplantae</taxon>
        <taxon>Streptophyta</taxon>
        <taxon>Embryophyta</taxon>
        <taxon>Tracheophyta</taxon>
        <taxon>Spermatophyta</taxon>
        <taxon>Magnoliopsida</taxon>
        <taxon>eudicotyledons</taxon>
        <taxon>Gunneridae</taxon>
        <taxon>Pentapetalae</taxon>
        <taxon>asterids</taxon>
        <taxon>campanulids</taxon>
        <taxon>Asterales</taxon>
        <taxon>Asteraceae</taxon>
        <taxon>Asteroideae</taxon>
        <taxon>Heliantheae alliance</taxon>
        <taxon>Heliantheae</taxon>
        <taxon>Helianthus</taxon>
    </lineage>
</organism>
<dbReference type="Proteomes" id="UP000215914">
    <property type="component" value="Chromosome 9"/>
</dbReference>
<keyword evidence="2" id="KW-1185">Reference proteome</keyword>
<gene>
    <name evidence="1" type="ORF">HannXRQ_Chr09g0244981</name>
</gene>
<dbReference type="InParanoid" id="A0A251TTH8"/>
<reference evidence="2" key="1">
    <citation type="journal article" date="2017" name="Nature">
        <title>The sunflower genome provides insights into oil metabolism, flowering and Asterid evolution.</title>
        <authorList>
            <person name="Badouin H."/>
            <person name="Gouzy J."/>
            <person name="Grassa C.J."/>
            <person name="Murat F."/>
            <person name="Staton S.E."/>
            <person name="Cottret L."/>
            <person name="Lelandais-Briere C."/>
            <person name="Owens G.L."/>
            <person name="Carrere S."/>
            <person name="Mayjonade B."/>
            <person name="Legrand L."/>
            <person name="Gill N."/>
            <person name="Kane N.C."/>
            <person name="Bowers J.E."/>
            <person name="Hubner S."/>
            <person name="Bellec A."/>
            <person name="Berard A."/>
            <person name="Berges H."/>
            <person name="Blanchet N."/>
            <person name="Boniface M.C."/>
            <person name="Brunel D."/>
            <person name="Catrice O."/>
            <person name="Chaidir N."/>
            <person name="Claudel C."/>
            <person name="Donnadieu C."/>
            <person name="Faraut T."/>
            <person name="Fievet G."/>
            <person name="Helmstetter N."/>
            <person name="King M."/>
            <person name="Knapp S.J."/>
            <person name="Lai Z."/>
            <person name="Le Paslier M.C."/>
            <person name="Lippi Y."/>
            <person name="Lorenzon L."/>
            <person name="Mandel J.R."/>
            <person name="Marage G."/>
            <person name="Marchand G."/>
            <person name="Marquand E."/>
            <person name="Bret-Mestries E."/>
            <person name="Morien E."/>
            <person name="Nambeesan S."/>
            <person name="Nguyen T."/>
            <person name="Pegot-Espagnet P."/>
            <person name="Pouilly N."/>
            <person name="Raftis F."/>
            <person name="Sallet E."/>
            <person name="Schiex T."/>
            <person name="Thomas J."/>
            <person name="Vandecasteele C."/>
            <person name="Vares D."/>
            <person name="Vear F."/>
            <person name="Vautrin S."/>
            <person name="Crespi M."/>
            <person name="Mangin B."/>
            <person name="Burke J.M."/>
            <person name="Salse J."/>
            <person name="Munos S."/>
            <person name="Vincourt P."/>
            <person name="Rieseberg L.H."/>
            <person name="Langlade N.B."/>
        </authorList>
    </citation>
    <scope>NUCLEOTIDE SEQUENCE [LARGE SCALE GENOMIC DNA]</scope>
    <source>
        <strain evidence="2">cv. SF193</strain>
    </source>
</reference>
<dbReference type="AlphaFoldDB" id="A0A251TTH8"/>
<sequence>MVFSSKNQVRSCQTSWSYPIKYLCRNPSLIFSVRRLSNRIRNFDSPQVSGTCENKRTTYKSMKFSRFKKLGLGFDILFEG</sequence>
<name>A0A251TTH8_HELAN</name>
<evidence type="ECO:0000313" key="1">
    <source>
        <dbReference type="EMBL" id="OTG14043.1"/>
    </source>
</evidence>
<evidence type="ECO:0000313" key="2">
    <source>
        <dbReference type="Proteomes" id="UP000215914"/>
    </source>
</evidence>
<dbReference type="EMBL" id="CM007898">
    <property type="protein sequence ID" value="OTG14043.1"/>
    <property type="molecule type" value="Genomic_DNA"/>
</dbReference>
<protein>
    <submittedName>
        <fullName evidence="1">Uncharacterized protein</fullName>
    </submittedName>
</protein>